<comment type="caution">
    <text evidence="10">The sequence shown here is derived from an EMBL/GenBank/DDBJ whole genome shotgun (WGS) entry which is preliminary data.</text>
</comment>
<keyword evidence="10" id="KW-0378">Hydrolase</keyword>
<keyword evidence="2" id="KW-0547">Nucleotide-binding</keyword>
<dbReference type="SUPFAM" id="SSF52540">
    <property type="entry name" value="P-loop containing nucleoside triphosphate hydrolases"/>
    <property type="match status" value="1"/>
</dbReference>
<dbReference type="PANTHER" id="PTHR13710">
    <property type="entry name" value="DNA HELICASE RECQ FAMILY MEMBER"/>
    <property type="match status" value="1"/>
</dbReference>
<evidence type="ECO:0000313" key="10">
    <source>
        <dbReference type="EMBL" id="MBO8478197.1"/>
    </source>
</evidence>
<dbReference type="EC" id="5.6.2.4" evidence="7"/>
<keyword evidence="4" id="KW-0238">DNA-binding</keyword>
<dbReference type="InterPro" id="IPR027417">
    <property type="entry name" value="P-loop_NTPase"/>
</dbReference>
<evidence type="ECO:0000256" key="4">
    <source>
        <dbReference type="ARBA" id="ARBA00023125"/>
    </source>
</evidence>
<dbReference type="GO" id="GO:0005524">
    <property type="term" value="F:ATP binding"/>
    <property type="evidence" value="ECO:0007669"/>
    <property type="project" value="UniProtKB-KW"/>
</dbReference>
<dbReference type="AlphaFoldDB" id="A0A9D9IT77"/>
<proteinExistence type="inferred from homology"/>
<dbReference type="PROSITE" id="PS51194">
    <property type="entry name" value="HELICASE_CTER"/>
    <property type="match status" value="1"/>
</dbReference>
<protein>
    <recommendedName>
        <fullName evidence="7">DNA 3'-5' helicase</fullName>
        <ecNumber evidence="7">5.6.2.4</ecNumber>
    </recommendedName>
</protein>
<evidence type="ECO:0000256" key="3">
    <source>
        <dbReference type="ARBA" id="ARBA00022840"/>
    </source>
</evidence>
<evidence type="ECO:0000256" key="5">
    <source>
        <dbReference type="ARBA" id="ARBA00023235"/>
    </source>
</evidence>
<evidence type="ECO:0000256" key="7">
    <source>
        <dbReference type="ARBA" id="ARBA00034808"/>
    </source>
</evidence>
<organism evidence="10 11">
    <name type="scientific">Candidatus Cryptobacteroides excrementipullorum</name>
    <dbReference type="NCBI Taxonomy" id="2840761"/>
    <lineage>
        <taxon>Bacteria</taxon>
        <taxon>Pseudomonadati</taxon>
        <taxon>Bacteroidota</taxon>
        <taxon>Bacteroidia</taxon>
        <taxon>Bacteroidales</taxon>
        <taxon>Candidatus Cryptobacteroides</taxon>
    </lineage>
</organism>
<dbReference type="InterPro" id="IPR011545">
    <property type="entry name" value="DEAD/DEAH_box_helicase_dom"/>
</dbReference>
<keyword evidence="3" id="KW-0067">ATP-binding</keyword>
<evidence type="ECO:0000259" key="8">
    <source>
        <dbReference type="PROSITE" id="PS51192"/>
    </source>
</evidence>
<dbReference type="GO" id="GO:0043138">
    <property type="term" value="F:3'-5' DNA helicase activity"/>
    <property type="evidence" value="ECO:0007669"/>
    <property type="project" value="UniProtKB-EC"/>
</dbReference>
<dbReference type="PANTHER" id="PTHR13710:SF105">
    <property type="entry name" value="ATP-DEPENDENT DNA HELICASE Q1"/>
    <property type="match status" value="1"/>
</dbReference>
<comment type="similarity">
    <text evidence="1">Belongs to the helicase family. RecQ subfamily.</text>
</comment>
<dbReference type="Gene3D" id="3.40.50.300">
    <property type="entry name" value="P-loop containing nucleotide triphosphate hydrolases"/>
    <property type="match status" value="2"/>
</dbReference>
<dbReference type="GO" id="GO:0009378">
    <property type="term" value="F:four-way junction helicase activity"/>
    <property type="evidence" value="ECO:0007669"/>
    <property type="project" value="TreeGrafter"/>
</dbReference>
<name>A0A9D9IT77_9BACT</name>
<dbReference type="GO" id="GO:0006281">
    <property type="term" value="P:DNA repair"/>
    <property type="evidence" value="ECO:0007669"/>
    <property type="project" value="TreeGrafter"/>
</dbReference>
<evidence type="ECO:0000256" key="2">
    <source>
        <dbReference type="ARBA" id="ARBA00022741"/>
    </source>
</evidence>
<dbReference type="Pfam" id="PF00271">
    <property type="entry name" value="Helicase_C"/>
    <property type="match status" value="1"/>
</dbReference>
<dbReference type="InterPro" id="IPR001650">
    <property type="entry name" value="Helicase_C-like"/>
</dbReference>
<dbReference type="EMBL" id="JADILZ010000042">
    <property type="protein sequence ID" value="MBO8478197.1"/>
    <property type="molecule type" value="Genomic_DNA"/>
</dbReference>
<sequence>MNHSLKSICTERLEKIVGKHCTDRPDPVIVLAGTEPYIDMERFSGKIADPGTFGTEGDFTVSDKGWFSRTMQGLSEAGEYRILSHRQFASLGGYMQDNPLAGRAVIVYDNLRTLYRISKEAYIESADARGDEVRPEGLPCYQAEQFKIKDSFYYSLNGFDDSLAKEPLFTSSKGLSRAEGPADPSARILDVISDPYSIDIFVNDCIVSGDFGVKVYVKISGKNILSQATLRTLETVNYLLSLSGGGIFILQEQPVPRDYTPSEEPVRLLRKYWGDGASFRDIQVYENPETGSGIIPVSQGLLVDTIIKEYENCRSGLRPRDVFITAPTGSGKSLIFQLPAFYAASKGDVTIVVSPLKALMTDQVGMLHSERGYDRVEFLNGDLTLVDREKIIECCKNGDIDILYLSPELLLSYDMDYFIGERNLGLLIVDEAHLITTWGRDFRVDYWFLGSHIDRMRKAGRYMFPLVALTATAVYGGINDMVFDSIGSLNMHDPHKFIGNVRRDDIGFVIDTHEDYASGSYDTHKEDETVNFIKGVHAQGIKSIIYAPYTRHINRLKSKCDDIDPEMTVSFHGKMAPDVQKFAYQAFKSNACKIMIATKAFGMGVDIPDIQVVYHHAPSGLLPDYIQEIGRAARKSGLRGFASLTFSKSDLRYSKQLFGASSLKIFQLKEILNKIMRCYISSGRSRNLLVAANDFAYIFDTAEDVDQKVAAALMMIEKDYLMKYRYNVLTARPRRLYTKVYARTVTDSLEKLGAKYGKCFREVPLNKGGYHTIELNLDDIWTKHFSDRSFPQVRSEFYRQRFLKEDGIDLTPQIKVTITLGCSPVKAAGMVQKVLDAAAESFAQFRFRGEFFSMKDYVEALSGRLGSRYNAEKIATFILGTYSGCMKGAGTLEGDAFLLQRHYGFSLHYQVFNSNYAAKLARLSGIFSRLFDGKTRHSADRYLSINEMPLKNHIRLGSLLEIMNIGTFKTSGGDEPKVFLRLNDPFRIEKDAQDEGYSNSILDAVQSRHKASCALFEHFFTCSFSDKERWDMIEDFFLGTSVDELLGKYRSETVNHVDILGYLKQNCRAAGDEDVAVETGYADSRQTDIFKPKENQFYGKDNMLSVGQKTMPLKNWLTEDPVTLHKTLTEYNISIDKDAFKILVSKLRVNHFDYYRDFMRLKMLIEFPGYPALVQAMVPYSSAPVKFYKWWKKHPDSITMSYAEKIRLFLAVDKENPKALLKADKALIGK</sequence>
<keyword evidence="10" id="KW-0347">Helicase</keyword>
<feature type="domain" description="Helicase ATP-binding" evidence="8">
    <location>
        <begin position="313"/>
        <end position="473"/>
    </location>
</feature>
<dbReference type="GO" id="GO:0006310">
    <property type="term" value="P:DNA recombination"/>
    <property type="evidence" value="ECO:0007669"/>
    <property type="project" value="TreeGrafter"/>
</dbReference>
<dbReference type="SMART" id="SM00487">
    <property type="entry name" value="DEXDc"/>
    <property type="match status" value="1"/>
</dbReference>
<dbReference type="InterPro" id="IPR014001">
    <property type="entry name" value="Helicase_ATP-bd"/>
</dbReference>
<dbReference type="GO" id="GO:0005737">
    <property type="term" value="C:cytoplasm"/>
    <property type="evidence" value="ECO:0007669"/>
    <property type="project" value="TreeGrafter"/>
</dbReference>
<dbReference type="GO" id="GO:0005694">
    <property type="term" value="C:chromosome"/>
    <property type="evidence" value="ECO:0007669"/>
    <property type="project" value="TreeGrafter"/>
</dbReference>
<evidence type="ECO:0000313" key="11">
    <source>
        <dbReference type="Proteomes" id="UP000823771"/>
    </source>
</evidence>
<reference evidence="10" key="1">
    <citation type="submission" date="2020-10" db="EMBL/GenBank/DDBJ databases">
        <authorList>
            <person name="Gilroy R."/>
        </authorList>
    </citation>
    <scope>NUCLEOTIDE SEQUENCE</scope>
    <source>
        <strain evidence="10">2478</strain>
    </source>
</reference>
<reference evidence="10" key="2">
    <citation type="journal article" date="2021" name="PeerJ">
        <title>Extensive microbial diversity within the chicken gut microbiome revealed by metagenomics and culture.</title>
        <authorList>
            <person name="Gilroy R."/>
            <person name="Ravi A."/>
            <person name="Getino M."/>
            <person name="Pursley I."/>
            <person name="Horton D.L."/>
            <person name="Alikhan N.F."/>
            <person name="Baker D."/>
            <person name="Gharbi K."/>
            <person name="Hall N."/>
            <person name="Watson M."/>
            <person name="Adriaenssens E.M."/>
            <person name="Foster-Nyarko E."/>
            <person name="Jarju S."/>
            <person name="Secka A."/>
            <person name="Antonio M."/>
            <person name="Oren A."/>
            <person name="Chaudhuri R.R."/>
            <person name="La Ragione R."/>
            <person name="Hildebrand F."/>
            <person name="Pallen M.J."/>
        </authorList>
    </citation>
    <scope>NUCLEOTIDE SEQUENCE</scope>
    <source>
        <strain evidence="10">2478</strain>
    </source>
</reference>
<accession>A0A9D9IT77</accession>
<evidence type="ECO:0000256" key="6">
    <source>
        <dbReference type="ARBA" id="ARBA00034617"/>
    </source>
</evidence>
<comment type="catalytic activity">
    <reaction evidence="6">
        <text>Couples ATP hydrolysis with the unwinding of duplex DNA by translocating in the 3'-5' direction.</text>
        <dbReference type="EC" id="5.6.2.4"/>
    </reaction>
</comment>
<keyword evidence="5" id="KW-0413">Isomerase</keyword>
<dbReference type="SMART" id="SM00490">
    <property type="entry name" value="HELICc"/>
    <property type="match status" value="1"/>
</dbReference>
<dbReference type="PROSITE" id="PS51192">
    <property type="entry name" value="HELICASE_ATP_BIND_1"/>
    <property type="match status" value="1"/>
</dbReference>
<feature type="domain" description="Helicase C-terminal" evidence="9">
    <location>
        <begin position="528"/>
        <end position="676"/>
    </location>
</feature>
<evidence type="ECO:0000256" key="1">
    <source>
        <dbReference type="ARBA" id="ARBA00005446"/>
    </source>
</evidence>
<evidence type="ECO:0000259" key="9">
    <source>
        <dbReference type="PROSITE" id="PS51194"/>
    </source>
</evidence>
<dbReference type="Proteomes" id="UP000823771">
    <property type="component" value="Unassembled WGS sequence"/>
</dbReference>
<gene>
    <name evidence="10" type="ORF">IAB80_04865</name>
</gene>
<dbReference type="Pfam" id="PF00270">
    <property type="entry name" value="DEAD"/>
    <property type="match status" value="1"/>
</dbReference>
<dbReference type="GO" id="GO:0003677">
    <property type="term" value="F:DNA binding"/>
    <property type="evidence" value="ECO:0007669"/>
    <property type="project" value="UniProtKB-KW"/>
</dbReference>
<dbReference type="CDD" id="cd17920">
    <property type="entry name" value="DEXHc_RecQ"/>
    <property type="match status" value="1"/>
</dbReference>